<dbReference type="InterPro" id="IPR017941">
    <property type="entry name" value="Rieske_2Fe-2S"/>
</dbReference>
<dbReference type="EMBL" id="JAAAIM010000311">
    <property type="protein sequence ID" value="KAG0290086.1"/>
    <property type="molecule type" value="Genomic_DNA"/>
</dbReference>
<feature type="domain" description="Rieske" evidence="6">
    <location>
        <begin position="134"/>
        <end position="180"/>
    </location>
</feature>
<evidence type="ECO:0000313" key="8">
    <source>
        <dbReference type="Proteomes" id="UP001194696"/>
    </source>
</evidence>
<sequence>MINIEPYFKTRSRSPSPTPEPTTTAPSTEQATVISTASSLLTPELTKPNETDDINYVTDSLATLTVTSRTSTTNTTTSSTTTTVSDEEPKEELSPEEAKLRAQGLKSTHRPGFYIHINSPKRLRVQTASKTFDLDRYCPHANADMLKWGVLRDNNTLRCGVHYWGFDLAKNGQCIAHPDETLNACPVDSGLECYFCTDHLRNRWNLCLFDAGHRGYSCVDYYDFPVLQDFSTSESPSSGHPVHLYLCDVIEKRTVRGWSPED</sequence>
<evidence type="ECO:0000256" key="2">
    <source>
        <dbReference type="ARBA" id="ARBA00022723"/>
    </source>
</evidence>
<dbReference type="Gene3D" id="2.102.10.10">
    <property type="entry name" value="Rieske [2Fe-2S] iron-sulphur domain"/>
    <property type="match status" value="1"/>
</dbReference>
<evidence type="ECO:0000313" key="7">
    <source>
        <dbReference type="EMBL" id="KAG0290086.1"/>
    </source>
</evidence>
<feature type="compositionally biased region" description="Low complexity" evidence="5">
    <location>
        <begin position="21"/>
        <end position="32"/>
    </location>
</feature>
<reference evidence="7 8" key="1">
    <citation type="journal article" date="2020" name="Fungal Divers.">
        <title>Resolving the Mortierellaceae phylogeny through synthesis of multi-gene phylogenetics and phylogenomics.</title>
        <authorList>
            <person name="Vandepol N."/>
            <person name="Liber J."/>
            <person name="Desiro A."/>
            <person name="Na H."/>
            <person name="Kennedy M."/>
            <person name="Barry K."/>
            <person name="Grigoriev I.V."/>
            <person name="Miller A.N."/>
            <person name="O'Donnell K."/>
            <person name="Stajich J.E."/>
            <person name="Bonito G."/>
        </authorList>
    </citation>
    <scope>NUCLEOTIDE SEQUENCE [LARGE SCALE GENOMIC DNA]</scope>
    <source>
        <strain evidence="7 8">AD045</strain>
    </source>
</reference>
<feature type="compositionally biased region" description="Low complexity" evidence="5">
    <location>
        <begin position="68"/>
        <end position="84"/>
    </location>
</feature>
<evidence type="ECO:0000256" key="5">
    <source>
        <dbReference type="SAM" id="MobiDB-lite"/>
    </source>
</evidence>
<dbReference type="InterPro" id="IPR036922">
    <property type="entry name" value="Rieske_2Fe-2S_sf"/>
</dbReference>
<dbReference type="Pfam" id="PF00355">
    <property type="entry name" value="Rieske"/>
    <property type="match status" value="1"/>
</dbReference>
<dbReference type="PROSITE" id="PS51296">
    <property type="entry name" value="RIESKE"/>
    <property type="match status" value="1"/>
</dbReference>
<accession>A0ABQ7K4N1</accession>
<feature type="region of interest" description="Disordered" evidence="5">
    <location>
        <begin position="1"/>
        <end position="32"/>
    </location>
</feature>
<gene>
    <name evidence="7" type="ORF">BGZ96_006441</name>
</gene>
<evidence type="ECO:0000256" key="3">
    <source>
        <dbReference type="ARBA" id="ARBA00023004"/>
    </source>
</evidence>
<comment type="caution">
    <text evidence="7">The sequence shown here is derived from an EMBL/GenBank/DDBJ whole genome shotgun (WGS) entry which is preliminary data.</text>
</comment>
<feature type="region of interest" description="Disordered" evidence="5">
    <location>
        <begin position="68"/>
        <end position="93"/>
    </location>
</feature>
<dbReference type="SUPFAM" id="SSF50022">
    <property type="entry name" value="ISP domain"/>
    <property type="match status" value="1"/>
</dbReference>
<name>A0ABQ7K4N1_9FUNG</name>
<evidence type="ECO:0000256" key="4">
    <source>
        <dbReference type="ARBA" id="ARBA00023014"/>
    </source>
</evidence>
<keyword evidence="2" id="KW-0479">Metal-binding</keyword>
<keyword evidence="1" id="KW-0001">2Fe-2S</keyword>
<proteinExistence type="predicted"/>
<organism evidence="7 8">
    <name type="scientific">Linnemannia gamsii</name>
    <dbReference type="NCBI Taxonomy" id="64522"/>
    <lineage>
        <taxon>Eukaryota</taxon>
        <taxon>Fungi</taxon>
        <taxon>Fungi incertae sedis</taxon>
        <taxon>Mucoromycota</taxon>
        <taxon>Mortierellomycotina</taxon>
        <taxon>Mortierellomycetes</taxon>
        <taxon>Mortierellales</taxon>
        <taxon>Mortierellaceae</taxon>
        <taxon>Linnemannia</taxon>
    </lineage>
</organism>
<keyword evidence="4" id="KW-0411">Iron-sulfur</keyword>
<evidence type="ECO:0000259" key="6">
    <source>
        <dbReference type="PROSITE" id="PS51296"/>
    </source>
</evidence>
<protein>
    <recommendedName>
        <fullName evidence="6">Rieske domain-containing protein</fullName>
    </recommendedName>
</protein>
<dbReference type="Proteomes" id="UP001194696">
    <property type="component" value="Unassembled WGS sequence"/>
</dbReference>
<evidence type="ECO:0000256" key="1">
    <source>
        <dbReference type="ARBA" id="ARBA00022714"/>
    </source>
</evidence>
<keyword evidence="8" id="KW-1185">Reference proteome</keyword>
<keyword evidence="3" id="KW-0408">Iron</keyword>